<dbReference type="OrthoDB" id="27603at2759"/>
<dbReference type="GO" id="GO:0000226">
    <property type="term" value="P:microtubule cytoskeleton organization"/>
    <property type="evidence" value="ECO:0007669"/>
    <property type="project" value="TreeGrafter"/>
</dbReference>
<feature type="region of interest" description="Disordered" evidence="10">
    <location>
        <begin position="1"/>
        <end position="39"/>
    </location>
</feature>
<reference evidence="11 12" key="1">
    <citation type="journal article" date="2016" name="Fungal Biol.">
        <title>The genome of Xylona heveae provides a window into fungal endophytism.</title>
        <authorList>
            <person name="Gazis R."/>
            <person name="Kuo A."/>
            <person name="Riley R."/>
            <person name="LaButti K."/>
            <person name="Lipzen A."/>
            <person name="Lin J."/>
            <person name="Amirebrahimi M."/>
            <person name="Hesse C.N."/>
            <person name="Spatafora J.W."/>
            <person name="Henrissat B."/>
            <person name="Hainaut M."/>
            <person name="Grigoriev I.V."/>
            <person name="Hibbett D.S."/>
        </authorList>
    </citation>
    <scope>NUCLEOTIDE SEQUENCE [LARGE SCALE GENOMIC DNA]</scope>
    <source>
        <strain evidence="11 12">TC161</strain>
    </source>
</reference>
<dbReference type="AlphaFoldDB" id="A0A165H4C4"/>
<evidence type="ECO:0000256" key="3">
    <source>
        <dbReference type="ARBA" id="ARBA00022490"/>
    </source>
</evidence>
<evidence type="ECO:0000256" key="5">
    <source>
        <dbReference type="ARBA" id="ARBA00022741"/>
    </source>
</evidence>
<feature type="compositionally biased region" description="Low complexity" evidence="10">
    <location>
        <begin position="528"/>
        <end position="540"/>
    </location>
</feature>
<keyword evidence="9" id="KW-0206">Cytoskeleton</keyword>
<feature type="region of interest" description="Disordered" evidence="10">
    <location>
        <begin position="354"/>
        <end position="387"/>
    </location>
</feature>
<keyword evidence="5" id="KW-0547">Nucleotide-binding</keyword>
<gene>
    <name evidence="11" type="ORF">L228DRAFT_268335</name>
</gene>
<feature type="compositionally biased region" description="Basic residues" evidence="10">
    <location>
        <begin position="72"/>
        <end position="83"/>
    </location>
</feature>
<dbReference type="EMBL" id="KV407458">
    <property type="protein sequence ID" value="KZF22969.1"/>
    <property type="molecule type" value="Genomic_DNA"/>
</dbReference>
<evidence type="ECO:0000313" key="12">
    <source>
        <dbReference type="Proteomes" id="UP000076632"/>
    </source>
</evidence>
<keyword evidence="7" id="KW-0243">Dynein</keyword>
<dbReference type="GO" id="GO:0035974">
    <property type="term" value="C:meiotic spindle pole body"/>
    <property type="evidence" value="ECO:0007669"/>
    <property type="project" value="TreeGrafter"/>
</dbReference>
<feature type="compositionally biased region" description="Gly residues" evidence="10">
    <location>
        <begin position="576"/>
        <end position="588"/>
    </location>
</feature>
<dbReference type="PANTHER" id="PTHR12688:SF0">
    <property type="entry name" value="DYNEIN LIGHT INTERMEDIATE CHAIN"/>
    <property type="match status" value="1"/>
</dbReference>
<dbReference type="GO" id="GO:0005524">
    <property type="term" value="F:ATP binding"/>
    <property type="evidence" value="ECO:0007669"/>
    <property type="project" value="UniProtKB-KW"/>
</dbReference>
<accession>A0A165H4C4</accession>
<comment type="subcellular location">
    <subcellularLocation>
        <location evidence="1">Cytoplasm</location>
        <location evidence="1">Cytoskeleton</location>
    </subcellularLocation>
</comment>
<feature type="region of interest" description="Disordered" evidence="10">
    <location>
        <begin position="456"/>
        <end position="482"/>
    </location>
</feature>
<dbReference type="InterPro" id="IPR022780">
    <property type="entry name" value="Dynein_light_int_chain"/>
</dbReference>
<dbReference type="InParanoid" id="A0A165H4C4"/>
<evidence type="ECO:0000256" key="6">
    <source>
        <dbReference type="ARBA" id="ARBA00022840"/>
    </source>
</evidence>
<keyword evidence="6" id="KW-0067">ATP-binding</keyword>
<protein>
    <recommendedName>
        <fullName evidence="13">Dynein light intermediate chain</fullName>
    </recommendedName>
</protein>
<dbReference type="GO" id="GO:0005868">
    <property type="term" value="C:cytoplasmic dynein complex"/>
    <property type="evidence" value="ECO:0007669"/>
    <property type="project" value="InterPro"/>
</dbReference>
<evidence type="ECO:0000256" key="9">
    <source>
        <dbReference type="ARBA" id="ARBA00023212"/>
    </source>
</evidence>
<feature type="region of interest" description="Disordered" evidence="10">
    <location>
        <begin position="65"/>
        <end position="86"/>
    </location>
</feature>
<dbReference type="GO" id="GO:0045504">
    <property type="term" value="F:dynein heavy chain binding"/>
    <property type="evidence" value="ECO:0007669"/>
    <property type="project" value="TreeGrafter"/>
</dbReference>
<keyword evidence="12" id="KW-1185">Reference proteome</keyword>
<proteinExistence type="predicted"/>
<evidence type="ECO:0000256" key="10">
    <source>
        <dbReference type="SAM" id="MobiDB-lite"/>
    </source>
</evidence>
<feature type="region of interest" description="Disordered" evidence="10">
    <location>
        <begin position="576"/>
        <end position="595"/>
    </location>
</feature>
<evidence type="ECO:0000256" key="7">
    <source>
        <dbReference type="ARBA" id="ARBA00023017"/>
    </source>
</evidence>
<sequence>MVEVGQRPSSWTDRGTSNRPKSSDDSKSDMWSSMLDGVASGKRLPEKNIVVLGGSTETQKDFLESLSEDHSRTRRPTGRHSRRPPPIANQFVLGYTYHDILDADHEDILARLSLYLLADPSPVFAPLLKPHLTKRTIPNTLVVIILDWATPWLWLRQLRDWIRMLRSVTNGLDNGAHDAMEEVMMDWRDRRRGAPQDSGGGGPRMDAPLPLGPGEWDEALGLPLCVVCQNSDKIDTLDKERGWREEDFDFVLQSLRTVLLKHGASLIYTTPSVPSSLQPLIHFSLGIQSPLKRDSFRHNIIDRDKILIPPNWDSWGKIRILREGFEVEAINAGWSVDIQPPRQTASAELQRPGNAAILNGNNPTDTHPQPQAEAEHEEAEDVEEGEQGALSLYEQTVQDPKHTAALAPTSQFGRQAGRQDDVKSTSTQDFLAQQIDVLEKLRVEDHTNTLKMKAIREELRDSHGMTPSMSHPTDDEGRDRDQAHRLVQDDGKVNEHIGPVHFNMGGIQVDAEDVLKGIKEREASREATNTTTSSGIATTSTDRERERERETPAPSTPDAKSQNEALASFFAGLMKRGGAGGAAAGGGASSSASPR</sequence>
<name>A0A165H4C4_XYLHT</name>
<evidence type="ECO:0000256" key="4">
    <source>
        <dbReference type="ARBA" id="ARBA00022701"/>
    </source>
</evidence>
<evidence type="ECO:0000256" key="2">
    <source>
        <dbReference type="ARBA" id="ARBA00022448"/>
    </source>
</evidence>
<dbReference type="STRING" id="1328760.A0A165H4C4"/>
<evidence type="ECO:0000256" key="8">
    <source>
        <dbReference type="ARBA" id="ARBA00023175"/>
    </source>
</evidence>
<feature type="compositionally biased region" description="Basic and acidic residues" evidence="10">
    <location>
        <begin position="472"/>
        <end position="482"/>
    </location>
</feature>
<evidence type="ECO:0008006" key="13">
    <source>
        <dbReference type="Google" id="ProtNLM"/>
    </source>
</evidence>
<evidence type="ECO:0000313" key="11">
    <source>
        <dbReference type="EMBL" id="KZF22969.1"/>
    </source>
</evidence>
<dbReference type="OMA" id="KVNDHIG"/>
<feature type="compositionally biased region" description="Polar residues" evidence="10">
    <location>
        <begin position="359"/>
        <end position="369"/>
    </location>
</feature>
<dbReference type="GO" id="GO:0005874">
    <property type="term" value="C:microtubule"/>
    <property type="evidence" value="ECO:0007669"/>
    <property type="project" value="UniProtKB-KW"/>
</dbReference>
<dbReference type="InterPro" id="IPR008467">
    <property type="entry name" value="Dynein1_light_intermed_chain"/>
</dbReference>
<feature type="compositionally biased region" description="Basic and acidic residues" evidence="10">
    <location>
        <begin position="541"/>
        <end position="551"/>
    </location>
</feature>
<dbReference type="RefSeq" id="XP_018188524.1">
    <property type="nucleotide sequence ID" value="XM_018335116.1"/>
</dbReference>
<keyword evidence="3" id="KW-0963">Cytoplasm</keyword>
<organism evidence="11 12">
    <name type="scientific">Xylona heveae (strain CBS 132557 / TC161)</name>
    <dbReference type="NCBI Taxonomy" id="1328760"/>
    <lineage>
        <taxon>Eukaryota</taxon>
        <taxon>Fungi</taxon>
        <taxon>Dikarya</taxon>
        <taxon>Ascomycota</taxon>
        <taxon>Pezizomycotina</taxon>
        <taxon>Xylonomycetes</taxon>
        <taxon>Xylonales</taxon>
        <taxon>Xylonaceae</taxon>
        <taxon>Xylona</taxon>
    </lineage>
</organism>
<dbReference type="Pfam" id="PF05783">
    <property type="entry name" value="DLIC"/>
    <property type="match status" value="1"/>
</dbReference>
<feature type="region of interest" description="Disordered" evidence="10">
    <location>
        <begin position="521"/>
        <end position="567"/>
    </location>
</feature>
<dbReference type="GO" id="GO:0007018">
    <property type="term" value="P:microtubule-based movement"/>
    <property type="evidence" value="ECO:0007669"/>
    <property type="project" value="InterPro"/>
</dbReference>
<keyword evidence="2" id="KW-0813">Transport</keyword>
<dbReference type="GeneID" id="28900253"/>
<keyword evidence="8" id="KW-0505">Motor protein</keyword>
<feature type="compositionally biased region" description="Polar residues" evidence="10">
    <location>
        <begin position="7"/>
        <end position="20"/>
    </location>
</feature>
<feature type="compositionally biased region" description="Acidic residues" evidence="10">
    <location>
        <begin position="375"/>
        <end position="386"/>
    </location>
</feature>
<keyword evidence="4" id="KW-0493">Microtubule</keyword>
<dbReference type="PANTHER" id="PTHR12688">
    <property type="entry name" value="DYNEIN LIGHT INTERMEDIATE CHAIN"/>
    <property type="match status" value="1"/>
</dbReference>
<dbReference type="Proteomes" id="UP000076632">
    <property type="component" value="Unassembled WGS sequence"/>
</dbReference>
<evidence type="ECO:0000256" key="1">
    <source>
        <dbReference type="ARBA" id="ARBA00004245"/>
    </source>
</evidence>